<evidence type="ECO:0000256" key="1">
    <source>
        <dbReference type="ARBA" id="ARBA00004328"/>
    </source>
</evidence>
<dbReference type="Gene3D" id="3.30.2400.10">
    <property type="entry name" value="Major capsid protein gp5"/>
    <property type="match status" value="1"/>
</dbReference>
<dbReference type="RefSeq" id="WP_181570428.1">
    <property type="nucleotide sequence ID" value="NZ_CP059322.2"/>
</dbReference>
<gene>
    <name evidence="3" type="ORF">H1D33_03565</name>
</gene>
<dbReference type="Gene3D" id="3.30.2320.10">
    <property type="entry name" value="hypothetical protein PF0899 domain"/>
    <property type="match status" value="1"/>
</dbReference>
<comment type="subcellular location">
    <subcellularLocation>
        <location evidence="1">Virion</location>
    </subcellularLocation>
</comment>
<proteinExistence type="predicted"/>
<organism evidence="3 4">
    <name type="scientific">Micromonospora robiginosa</name>
    <dbReference type="NCBI Taxonomy" id="2749844"/>
    <lineage>
        <taxon>Bacteria</taxon>
        <taxon>Bacillati</taxon>
        <taxon>Actinomycetota</taxon>
        <taxon>Actinomycetes</taxon>
        <taxon>Micromonosporales</taxon>
        <taxon>Micromonosporaceae</taxon>
        <taxon>Micromonospora</taxon>
    </lineage>
</organism>
<reference evidence="3 4" key="2">
    <citation type="journal article" date="2021" name="Mar. Drugs">
        <title>A New Micromonospora Strain with Antibiotic Activity Isolated from the Microbiome of a Mid-Atlantic Deep-Sea Sponge.</title>
        <authorList>
            <person name="Back C.R."/>
            <person name="Stennett H.L."/>
            <person name="Williams S.E."/>
            <person name="Wang L."/>
            <person name="Ojeda Gomez J."/>
            <person name="Abdulle O.M."/>
            <person name="Duffy T."/>
            <person name="Neal C."/>
            <person name="Mantell J."/>
            <person name="Jepson M.A."/>
            <person name="Hendry K.R."/>
            <person name="Powell D."/>
            <person name="Stach J.E.M."/>
            <person name="Essex-Lopresti A.E."/>
            <person name="Willis C.L."/>
            <person name="Curnow P."/>
            <person name="Race P.R."/>
        </authorList>
    </citation>
    <scope>NUCLEOTIDE SEQUENCE [LARGE SCALE GENOMIC DNA]</scope>
    <source>
        <strain evidence="3 4">28ISP2-46</strain>
    </source>
</reference>
<dbReference type="KEGG" id="mfeu:H1D33_03565"/>
<dbReference type="SUPFAM" id="SSF56563">
    <property type="entry name" value="Major capsid protein gp5"/>
    <property type="match status" value="1"/>
</dbReference>
<dbReference type="Proteomes" id="UP000510844">
    <property type="component" value="Chromosome"/>
</dbReference>
<sequence length="315" mass="33799">MPYNNLISRTSAQALIPEVVANDLLDGLANDSVALQMFRQVRMSTNQTRMPVLAALPTAYFVNGDTGLKQTTQVDWANKYLNVEEIAAIVPIPEAVLDDASFDVWGNVMPLLRDAIARALDAAVIFGTNKPASWPAAIAVDAASAGNVVNRSVGTPRTDKAGISGYFSDLFATVEADGFDVNGIAANTAYKGLLRNVRDANGQQLPEVNANSVYGVQVRYPMRGLWPAPATGAVEAIAGDFTQGILGIRQDITYKVLDQAVIQDGSGVIQYNLAQQDMVALRVVFRSAFQVANTLNYDQPVAGNRYPFAVMKQAA</sequence>
<protein>
    <submittedName>
        <fullName evidence="3">Phage major capsid protein</fullName>
    </submittedName>
</protein>
<dbReference type="InterPro" id="IPR024455">
    <property type="entry name" value="Phage_capsid"/>
</dbReference>
<dbReference type="InterPro" id="IPR054612">
    <property type="entry name" value="Phage_capsid-like_C"/>
</dbReference>
<dbReference type="NCBIfam" id="TIGR01554">
    <property type="entry name" value="major_cap_HK97"/>
    <property type="match status" value="1"/>
</dbReference>
<dbReference type="AlphaFoldDB" id="A0A7L6B7K0"/>
<evidence type="ECO:0000313" key="3">
    <source>
        <dbReference type="EMBL" id="QLQ37983.1"/>
    </source>
</evidence>
<name>A0A7L6B7K0_9ACTN</name>
<evidence type="ECO:0000259" key="2">
    <source>
        <dbReference type="Pfam" id="PF05065"/>
    </source>
</evidence>
<keyword evidence="4" id="KW-1185">Reference proteome</keyword>
<reference evidence="4" key="1">
    <citation type="submission" date="2020-07" db="EMBL/GenBank/DDBJ databases">
        <title>A new Micromonospora strain with potent antibiotic activity isolated from the microbiome of a mid-Atlantic deep-sea sponge.</title>
        <authorList>
            <person name="Back C.R."/>
            <person name="Stennett H.L."/>
            <person name="Williams S.E."/>
            <person name="Wang L."/>
            <person name="Ojeda Gomez J."/>
            <person name="Abdulle O.M."/>
            <person name="Duffy T."/>
            <person name="Hendry K.R."/>
            <person name="Powell D."/>
            <person name="Stach J.E."/>
            <person name="Essex-Lopresti A.E."/>
            <person name="Willis C.L."/>
            <person name="Curnow P."/>
            <person name="Race P.R."/>
        </authorList>
    </citation>
    <scope>NUCLEOTIDE SEQUENCE [LARGE SCALE GENOMIC DNA]</scope>
    <source>
        <strain evidence="4">28ISP2-46</strain>
    </source>
</reference>
<feature type="domain" description="Phage capsid-like C-terminal" evidence="2">
    <location>
        <begin position="14"/>
        <end position="293"/>
    </location>
</feature>
<dbReference type="Pfam" id="PF05065">
    <property type="entry name" value="Phage_capsid"/>
    <property type="match status" value="1"/>
</dbReference>
<evidence type="ECO:0000313" key="4">
    <source>
        <dbReference type="Proteomes" id="UP000510844"/>
    </source>
</evidence>
<dbReference type="EMBL" id="CP059322">
    <property type="protein sequence ID" value="QLQ37983.1"/>
    <property type="molecule type" value="Genomic_DNA"/>
</dbReference>
<accession>A0A7L6B7K0</accession>